<evidence type="ECO:0000313" key="3">
    <source>
        <dbReference type="EMBL" id="GAT69624.1"/>
    </source>
</evidence>
<dbReference type="AlphaFoldDB" id="A0A161LKC1"/>
<dbReference type="RefSeq" id="WP_068901209.1">
    <property type="nucleotide sequence ID" value="NZ_BDCX01000014.1"/>
</dbReference>
<evidence type="ECO:0000259" key="2">
    <source>
        <dbReference type="Pfam" id="PF22181"/>
    </source>
</evidence>
<dbReference type="SUPFAM" id="SSF53448">
    <property type="entry name" value="Nucleotide-diphospho-sugar transferases"/>
    <property type="match status" value="1"/>
</dbReference>
<dbReference type="PANTHER" id="PTHR43685">
    <property type="entry name" value="GLYCOSYLTRANSFERASE"/>
    <property type="match status" value="1"/>
</dbReference>
<evidence type="ECO:0000313" key="4">
    <source>
        <dbReference type="Proteomes" id="UP000077701"/>
    </source>
</evidence>
<dbReference type="InterPro" id="IPR054028">
    <property type="entry name" value="TarS/TarP_linker"/>
</dbReference>
<dbReference type="InterPro" id="IPR029044">
    <property type="entry name" value="Nucleotide-diphossugar_trans"/>
</dbReference>
<evidence type="ECO:0000259" key="1">
    <source>
        <dbReference type="Pfam" id="PF00535"/>
    </source>
</evidence>
<dbReference type="EMBL" id="BDCX01000014">
    <property type="protein sequence ID" value="GAT69624.1"/>
    <property type="molecule type" value="Genomic_DNA"/>
</dbReference>
<name>A0A161LKC1_9ACTN</name>
<feature type="domain" description="Glycosyltransferase 2-like" evidence="1">
    <location>
        <begin position="6"/>
        <end position="136"/>
    </location>
</feature>
<dbReference type="Gene3D" id="3.90.550.10">
    <property type="entry name" value="Spore Coat Polysaccharide Biosynthesis Protein SpsA, Chain A"/>
    <property type="match status" value="1"/>
</dbReference>
<dbReference type="OrthoDB" id="2676521at2"/>
<protein>
    <submittedName>
        <fullName evidence="3">Family 2 glycosyl transferase</fullName>
    </submittedName>
</protein>
<feature type="domain" description="TarS/TarP linker" evidence="2">
    <location>
        <begin position="217"/>
        <end position="310"/>
    </location>
</feature>
<dbReference type="STRING" id="161355.PS9374_05301"/>
<dbReference type="Pfam" id="PF22181">
    <property type="entry name" value="TarS_linker"/>
    <property type="match status" value="1"/>
</dbReference>
<dbReference type="InterPro" id="IPR050834">
    <property type="entry name" value="Glycosyltransf_2"/>
</dbReference>
<dbReference type="InterPro" id="IPR001173">
    <property type="entry name" value="Glyco_trans_2-like"/>
</dbReference>
<dbReference type="GO" id="GO:0016740">
    <property type="term" value="F:transferase activity"/>
    <property type="evidence" value="ECO:0007669"/>
    <property type="project" value="UniProtKB-KW"/>
</dbReference>
<reference evidence="4" key="2">
    <citation type="submission" date="2016-04" db="EMBL/GenBank/DDBJ databases">
        <title>Planomonospora sphaerica JCM9374 whole genome shotgun sequence.</title>
        <authorList>
            <person name="Suzuki T."/>
            <person name="Dohra H."/>
            <person name="Kodani S."/>
        </authorList>
    </citation>
    <scope>NUCLEOTIDE SEQUENCE [LARGE SCALE GENOMIC DNA]</scope>
    <source>
        <strain evidence="4">JCM 9374</strain>
    </source>
</reference>
<reference evidence="3 4" key="1">
    <citation type="journal article" date="2016" name="Genome Announc.">
        <title>Draft Genome Sequence of Planomonospora sphaerica JCM9374, a Rare Actinomycete.</title>
        <authorList>
            <person name="Dohra H."/>
            <person name="Suzuki T."/>
            <person name="Inoue Y."/>
            <person name="Kodani S."/>
        </authorList>
    </citation>
    <scope>NUCLEOTIDE SEQUENCE [LARGE SCALE GENOMIC DNA]</scope>
    <source>
        <strain evidence="3 4">JCM 9374</strain>
    </source>
</reference>
<gene>
    <name evidence="3" type="ORF">PS9374_05301</name>
</gene>
<comment type="caution">
    <text evidence="3">The sequence shown here is derived from an EMBL/GenBank/DDBJ whole genome shotgun (WGS) entry which is preliminary data.</text>
</comment>
<dbReference type="Pfam" id="PF00535">
    <property type="entry name" value="Glycos_transf_2"/>
    <property type="match status" value="1"/>
</dbReference>
<keyword evidence="4" id="KW-1185">Reference proteome</keyword>
<dbReference type="CDD" id="cd00761">
    <property type="entry name" value="Glyco_tranf_GTA_type"/>
    <property type="match status" value="1"/>
</dbReference>
<dbReference type="Proteomes" id="UP000077701">
    <property type="component" value="Unassembled WGS sequence"/>
</dbReference>
<keyword evidence="3" id="KW-0808">Transferase</keyword>
<sequence length="656" mass="72636">MGVKVSVVVPVRNPGDTANACIHSAVEQSMSPEEFEVIFADDGSDDGTRQRLAMVAGAWPNVRVLHLPPTGSPMRGRNAALEVAKGEYVYLMGQTDRLERTALERMYERAMATDADILVGRLEGGDGPPPRAFDADREHADILTDGLLSLLTPHKLYRRAFLATERLTFPEPGGTLSEQAFAVRAYLRAENITVMAGEVCCHLGERPEPPVPPAVQAAELRALLDAVDEAVPDGRRRDRMYAHWFRTAILPQLGGDVFSLSSRERSAVFTALRELVLARFPERLDDRLPVHLRMRAALLRAGRPDQLVMLSQATRETHLKADLKELAWNGGVLELGITMELMWTGDTPTCFVPHGDRLLWKPPIPLEGLGSAERVTDVTEAVAAAGFDAYLRHRDTGMVHMIPVTSSVVLLPHRDRMRVQVTGTASFDVTSTFLGQPLPSGFWEIHVRMHGGPHRARARVTGEPFEHSGALADYPGRPVVPWWCDEGLPGVCVEPRLLSDAIALVSQDTTSVRRRDHVFFVVPVPYLPEGGGPPGELVLRRAGGRREISVPALVEPGEPGMIGGSLVAKVPTRRLPQRDLLVPGRWTPFLRMEGQEVGLRFRVRMNRFGGVEVHPAAAARLPERRYPLLRRIATRIPGARNMMRFTRTLQRRYLPS</sequence>
<dbReference type="PANTHER" id="PTHR43685:SF2">
    <property type="entry name" value="GLYCOSYLTRANSFERASE 2-LIKE DOMAIN-CONTAINING PROTEIN"/>
    <property type="match status" value="1"/>
</dbReference>
<accession>A0A161LKC1</accession>
<proteinExistence type="predicted"/>
<organism evidence="3 4">
    <name type="scientific">Planomonospora sphaerica</name>
    <dbReference type="NCBI Taxonomy" id="161355"/>
    <lineage>
        <taxon>Bacteria</taxon>
        <taxon>Bacillati</taxon>
        <taxon>Actinomycetota</taxon>
        <taxon>Actinomycetes</taxon>
        <taxon>Streptosporangiales</taxon>
        <taxon>Streptosporangiaceae</taxon>
        <taxon>Planomonospora</taxon>
    </lineage>
</organism>